<feature type="region of interest" description="Disordered" evidence="1">
    <location>
        <begin position="657"/>
        <end position="705"/>
    </location>
</feature>
<feature type="compositionally biased region" description="Polar residues" evidence="1">
    <location>
        <begin position="307"/>
        <end position="319"/>
    </location>
</feature>
<name>A0A8H5I1P1_9AGAR</name>
<dbReference type="Proteomes" id="UP000518752">
    <property type="component" value="Unassembled WGS sequence"/>
</dbReference>
<proteinExistence type="predicted"/>
<feature type="compositionally biased region" description="Polar residues" evidence="1">
    <location>
        <begin position="105"/>
        <end position="116"/>
    </location>
</feature>
<feature type="region of interest" description="Disordered" evidence="1">
    <location>
        <begin position="475"/>
        <end position="534"/>
    </location>
</feature>
<feature type="compositionally biased region" description="Low complexity" evidence="1">
    <location>
        <begin position="658"/>
        <end position="670"/>
    </location>
</feature>
<feature type="region of interest" description="Disordered" evidence="1">
    <location>
        <begin position="572"/>
        <end position="631"/>
    </location>
</feature>
<reference evidence="2 3" key="1">
    <citation type="journal article" date="2020" name="ISME J.">
        <title>Uncovering the hidden diversity of litter-decomposition mechanisms in mushroom-forming fungi.</title>
        <authorList>
            <person name="Floudas D."/>
            <person name="Bentzer J."/>
            <person name="Ahren D."/>
            <person name="Johansson T."/>
            <person name="Persson P."/>
            <person name="Tunlid A."/>
        </authorList>
    </citation>
    <scope>NUCLEOTIDE SEQUENCE [LARGE SCALE GENOMIC DNA]</scope>
    <source>
        <strain evidence="2 3">CBS 406.79</strain>
    </source>
</reference>
<organism evidence="2 3">
    <name type="scientific">Collybiopsis confluens</name>
    <dbReference type="NCBI Taxonomy" id="2823264"/>
    <lineage>
        <taxon>Eukaryota</taxon>
        <taxon>Fungi</taxon>
        <taxon>Dikarya</taxon>
        <taxon>Basidiomycota</taxon>
        <taxon>Agaricomycotina</taxon>
        <taxon>Agaricomycetes</taxon>
        <taxon>Agaricomycetidae</taxon>
        <taxon>Agaricales</taxon>
        <taxon>Marasmiineae</taxon>
        <taxon>Omphalotaceae</taxon>
        <taxon>Collybiopsis</taxon>
    </lineage>
</organism>
<feature type="compositionally biased region" description="Basic and acidic residues" evidence="1">
    <location>
        <begin position="589"/>
        <end position="599"/>
    </location>
</feature>
<feature type="compositionally biased region" description="Low complexity" evidence="1">
    <location>
        <begin position="239"/>
        <end position="254"/>
    </location>
</feature>
<feature type="compositionally biased region" description="Basic and acidic residues" evidence="1">
    <location>
        <begin position="53"/>
        <end position="65"/>
    </location>
</feature>
<feature type="compositionally biased region" description="Low complexity" evidence="1">
    <location>
        <begin position="76"/>
        <end position="86"/>
    </location>
</feature>
<dbReference type="EMBL" id="JAACJN010000001">
    <property type="protein sequence ID" value="KAF5393556.1"/>
    <property type="molecule type" value="Genomic_DNA"/>
</dbReference>
<dbReference type="AlphaFoldDB" id="A0A8H5I1P1"/>
<feature type="compositionally biased region" description="Basic and acidic residues" evidence="1">
    <location>
        <begin position="282"/>
        <end position="295"/>
    </location>
</feature>
<keyword evidence="3" id="KW-1185">Reference proteome</keyword>
<feature type="region of interest" description="Disordered" evidence="1">
    <location>
        <begin position="44"/>
        <end position="116"/>
    </location>
</feature>
<sequence>MSQSRRSHGTFSSTAHLLYTATFASIRRSCLAEMPISLPITSYFSSSARPKKNSKEGQSDAENARPKKKRKVDAGTSRSTRSSSSSGKRADGRTGKGEEEAPYSGTPNATPMPNRTRQQLANRTRSLNKAGFNAAIPSTPALNVGTGVSQATTAPRRAPYVTPKSLVRPSRTSGNATSAGSKALAPVIDLTVDEESQSRPISLAEPDDNPFVISSQRTKVSASILPPTPTSAVRPAVASSPFSSPLSSPFSSPLSSPPSSPKAINAALPTPSRSSIPTQFPRHVDSMSKTPESHSHPRNFTEGGSGSAPNVSQAPSSLNHAETDLSLFHQEIFPSASQDIVPSSQSQEIDSWSFDIVSPRRKLAAKEIFTSRRLATAHEAIDRQGSSTFPISISRQTSIAPDEVVPSSQSTIELDLFGYLRAKEDASGCHVAGDPRLLGQRKLLDSISPRRKRVAREVQDARRIAKEVEEKEHIDAKRYDMRNEDDNMDDVVPSSQSQEVDLSEYQSKSETNFSPLAENNGNMDGSRSDASRPLKSVQTKFNSINLVAGSNQGPFPETFRQTVAEIESLNEEDMQSLFVQNESQGVDENDGKERSRKGAEEEEEEEIVPIKLPFIPQDSVTGDESKGGQQAYRYSLGNDAATNLVLIQKERVLNHAASPFQSPSFSQSPRSQEDREPQSWQTDVSAYSFPPDATDFLDMLENGPD</sequence>
<feature type="region of interest" description="Disordered" evidence="1">
    <location>
        <begin position="218"/>
        <end position="319"/>
    </location>
</feature>
<evidence type="ECO:0000313" key="2">
    <source>
        <dbReference type="EMBL" id="KAF5393556.1"/>
    </source>
</evidence>
<accession>A0A8H5I1P1</accession>
<feature type="compositionally biased region" description="Polar residues" evidence="1">
    <location>
        <begin position="170"/>
        <end position="180"/>
    </location>
</feature>
<gene>
    <name evidence="2" type="ORF">D9757_000252</name>
</gene>
<comment type="caution">
    <text evidence="2">The sequence shown here is derived from an EMBL/GenBank/DDBJ whole genome shotgun (WGS) entry which is preliminary data.</text>
</comment>
<feature type="compositionally biased region" description="Basic and acidic residues" evidence="1">
    <location>
        <begin position="475"/>
        <end position="485"/>
    </location>
</feature>
<dbReference type="OrthoDB" id="2925159at2759"/>
<feature type="compositionally biased region" description="Basic and acidic residues" evidence="1">
    <location>
        <begin position="88"/>
        <end position="99"/>
    </location>
</feature>
<feature type="compositionally biased region" description="Polar residues" evidence="1">
    <location>
        <begin position="493"/>
        <end position="525"/>
    </location>
</feature>
<feature type="region of interest" description="Disordered" evidence="1">
    <location>
        <begin position="134"/>
        <end position="181"/>
    </location>
</feature>
<evidence type="ECO:0000313" key="3">
    <source>
        <dbReference type="Proteomes" id="UP000518752"/>
    </source>
</evidence>
<evidence type="ECO:0000256" key="1">
    <source>
        <dbReference type="SAM" id="MobiDB-lite"/>
    </source>
</evidence>
<protein>
    <submittedName>
        <fullName evidence="2">Uncharacterized protein</fullName>
    </submittedName>
</protein>